<feature type="domain" description="Pirin N-terminal" evidence="3">
    <location>
        <begin position="20"/>
        <end position="120"/>
    </location>
</feature>
<comment type="similarity">
    <text evidence="1 2">Belongs to the pirin family.</text>
</comment>
<dbReference type="InterPro" id="IPR011051">
    <property type="entry name" value="RmlC_Cupin_sf"/>
</dbReference>
<reference evidence="5" key="1">
    <citation type="submission" date="2023-09" db="EMBL/GenBank/DDBJ databases">
        <authorList>
            <consortium name="CW5 consortium"/>
            <person name="Lu C.-W."/>
        </authorList>
    </citation>
    <scope>NUCLEOTIDE SEQUENCE</scope>
    <source>
        <strain evidence="5">KPS</strain>
    </source>
</reference>
<dbReference type="PANTHER" id="PTHR13903:SF8">
    <property type="entry name" value="PIRIN"/>
    <property type="match status" value="1"/>
</dbReference>
<organism evidence="5 6">
    <name type="scientific">Nitratidesulfovibrio liaohensis</name>
    <dbReference type="NCBI Taxonomy" id="2604158"/>
    <lineage>
        <taxon>Bacteria</taxon>
        <taxon>Pseudomonadati</taxon>
        <taxon>Thermodesulfobacteriota</taxon>
        <taxon>Desulfovibrionia</taxon>
        <taxon>Desulfovibrionales</taxon>
        <taxon>Desulfovibrionaceae</taxon>
        <taxon>Nitratidesulfovibrio</taxon>
    </lineage>
</organism>
<name>A0ABY9R1P5_9BACT</name>
<gene>
    <name evidence="5" type="ORF">KPS_003223</name>
</gene>
<accession>A0ABY9R1P5</accession>
<evidence type="ECO:0000256" key="1">
    <source>
        <dbReference type="ARBA" id="ARBA00008416"/>
    </source>
</evidence>
<dbReference type="InterPro" id="IPR008778">
    <property type="entry name" value="Pirin_C_dom"/>
</dbReference>
<evidence type="ECO:0000259" key="4">
    <source>
        <dbReference type="Pfam" id="PF05726"/>
    </source>
</evidence>
<dbReference type="SUPFAM" id="SSF51182">
    <property type="entry name" value="RmlC-like cupins"/>
    <property type="match status" value="1"/>
</dbReference>
<dbReference type="InterPro" id="IPR014710">
    <property type="entry name" value="RmlC-like_jellyroll"/>
</dbReference>
<evidence type="ECO:0000256" key="2">
    <source>
        <dbReference type="RuleBase" id="RU003457"/>
    </source>
</evidence>
<dbReference type="EMBL" id="CP133659">
    <property type="protein sequence ID" value="WMW65122.1"/>
    <property type="molecule type" value="Genomic_DNA"/>
</dbReference>
<evidence type="ECO:0000259" key="3">
    <source>
        <dbReference type="Pfam" id="PF02678"/>
    </source>
</evidence>
<dbReference type="RefSeq" id="WP_309541161.1">
    <property type="nucleotide sequence ID" value="NZ_CP133659.1"/>
</dbReference>
<keyword evidence="6" id="KW-1185">Reference proteome</keyword>
<dbReference type="Gene3D" id="2.60.120.10">
    <property type="entry name" value="Jelly Rolls"/>
    <property type="match status" value="2"/>
</dbReference>
<sequence>MPRDIELVLHGEPVTEGAGVRLRRMFGYYEAPMFDPFLLLDDFRSDRPEDFIKGFPWHPHRGIETITYILRGDVEHGDSMGNKGVISSGDVQWMTAGSGIIHQEMPKGDAHGAMHGFQLWANLPASHKMMKPRYRSITAAEIPVAQLPQGVTAKVVAGTAHGEAGPVTGPAADIITDPGYLDLTIPAGVTHVHPVPHGHTAIAYVIGGTGAVIGTAAAKAGEMAGGGETAVANRTLILFRRSESANPAKGDANPGDGGDAVAFRAGANGLRLLLFTGRPLGEPVARRGPIVMNTDAELETAFREVRAGTFIRHPAPAGLDQ</sequence>
<dbReference type="InterPro" id="IPR012093">
    <property type="entry name" value="Pirin"/>
</dbReference>
<dbReference type="PANTHER" id="PTHR13903">
    <property type="entry name" value="PIRIN-RELATED"/>
    <property type="match status" value="1"/>
</dbReference>
<dbReference type="InterPro" id="IPR003829">
    <property type="entry name" value="Pirin_N_dom"/>
</dbReference>
<dbReference type="Pfam" id="PF05726">
    <property type="entry name" value="Pirin_C"/>
    <property type="match status" value="1"/>
</dbReference>
<proteinExistence type="inferred from homology"/>
<dbReference type="Proteomes" id="UP001180616">
    <property type="component" value="Chromosome"/>
</dbReference>
<dbReference type="Pfam" id="PF02678">
    <property type="entry name" value="Pirin"/>
    <property type="match status" value="1"/>
</dbReference>
<evidence type="ECO:0000313" key="6">
    <source>
        <dbReference type="Proteomes" id="UP001180616"/>
    </source>
</evidence>
<dbReference type="CDD" id="cd02909">
    <property type="entry name" value="cupin_pirin_N"/>
    <property type="match status" value="1"/>
</dbReference>
<protein>
    <submittedName>
        <fullName evidence="5">Pirin family protein</fullName>
    </submittedName>
</protein>
<dbReference type="CDD" id="cd02247">
    <property type="entry name" value="cupin_pirin_C"/>
    <property type="match status" value="1"/>
</dbReference>
<feature type="domain" description="Pirin C-terminal" evidence="4">
    <location>
        <begin position="180"/>
        <end position="310"/>
    </location>
</feature>
<dbReference type="PIRSF" id="PIRSF006232">
    <property type="entry name" value="Pirin"/>
    <property type="match status" value="1"/>
</dbReference>
<evidence type="ECO:0000313" key="5">
    <source>
        <dbReference type="EMBL" id="WMW65122.1"/>
    </source>
</evidence>